<feature type="region of interest" description="Disordered" evidence="1">
    <location>
        <begin position="226"/>
        <end position="267"/>
    </location>
</feature>
<reference evidence="2" key="1">
    <citation type="submission" date="2022-07" db="EMBL/GenBank/DDBJ databases">
        <title>Phylogenomic reconstructions and comparative analyses of Kickxellomycotina fungi.</title>
        <authorList>
            <person name="Reynolds N.K."/>
            <person name="Stajich J.E."/>
            <person name="Barry K."/>
            <person name="Grigoriev I.V."/>
            <person name="Crous P."/>
            <person name="Smith M.E."/>
        </authorList>
    </citation>
    <scope>NUCLEOTIDE SEQUENCE</scope>
    <source>
        <strain evidence="2">NRRL 1565</strain>
    </source>
</reference>
<comment type="caution">
    <text evidence="2">The sequence shown here is derived from an EMBL/GenBank/DDBJ whole genome shotgun (WGS) entry which is preliminary data.</text>
</comment>
<feature type="compositionally biased region" description="Low complexity" evidence="1">
    <location>
        <begin position="108"/>
        <end position="121"/>
    </location>
</feature>
<keyword evidence="3" id="KW-1185">Reference proteome</keyword>
<evidence type="ECO:0000313" key="2">
    <source>
        <dbReference type="EMBL" id="KAJ2794402.1"/>
    </source>
</evidence>
<dbReference type="OrthoDB" id="5560627at2759"/>
<evidence type="ECO:0000313" key="3">
    <source>
        <dbReference type="Proteomes" id="UP001140094"/>
    </source>
</evidence>
<dbReference type="EMBL" id="JANBUO010002547">
    <property type="protein sequence ID" value="KAJ2794402.1"/>
    <property type="molecule type" value="Genomic_DNA"/>
</dbReference>
<protein>
    <submittedName>
        <fullName evidence="2">Uncharacterized protein</fullName>
    </submittedName>
</protein>
<sequence length="507" mass="52824">MALDHRLRLLSIGYTETPLAVSSSPGECPMWMQNAMRGYWKLACRPPRSSAVSKSVLSAPSYFGPQHRSNAASVVATSLAGAPSSAPDSSGPSTAVVYKHGQLSDAGSGPASAAALSSSGAQTQRSGRKIKPLGIHPSSSAAYEIPASSQSSLILSPSLQTHAAFSNTNTSTLPLLEALLSTTTTMPPDSAPASLSTFVLPPSSGERQQQRAAAEDVPLVGALATTSGTKRPRDGQMADSSAVVQPLHGSGDMDSVSPGISTTKRMRHADRPVAAYDANRSDQDSGFRYGYPEPVYALPQQQQQQQPVQLAPRQLANAGQSTYPLSHEIAQLATGMGLESINAQTLAANMSNPSVQMLPAASAGGNNPGIALPMDAAEIQRQIQQQQQNQQLYQHSASVAGNFVLPNNPSSQMFAAAVSNSQQQQYAAGFAFAPQMGAQYGIPSLPAVPSLSTSHTGPGQPLDQMVVELQRPPHSTSVMTSAPGVGSGAPTNEFDYRMHGFVPDGAK</sequence>
<accession>A0A9W8LQ17</accession>
<organism evidence="2 3">
    <name type="scientific">Coemansia guatemalensis</name>
    <dbReference type="NCBI Taxonomy" id="2761395"/>
    <lineage>
        <taxon>Eukaryota</taxon>
        <taxon>Fungi</taxon>
        <taxon>Fungi incertae sedis</taxon>
        <taxon>Zoopagomycota</taxon>
        <taxon>Kickxellomycotina</taxon>
        <taxon>Kickxellomycetes</taxon>
        <taxon>Kickxellales</taxon>
        <taxon>Kickxellaceae</taxon>
        <taxon>Coemansia</taxon>
    </lineage>
</organism>
<dbReference type="AlphaFoldDB" id="A0A9W8LQ17"/>
<evidence type="ECO:0000256" key="1">
    <source>
        <dbReference type="SAM" id="MobiDB-lite"/>
    </source>
</evidence>
<proteinExistence type="predicted"/>
<gene>
    <name evidence="2" type="ORF">H4R20_006238</name>
</gene>
<feature type="region of interest" description="Disordered" evidence="1">
    <location>
        <begin position="108"/>
        <end position="135"/>
    </location>
</feature>
<name>A0A9W8LQ17_9FUNG</name>
<dbReference type="Proteomes" id="UP001140094">
    <property type="component" value="Unassembled WGS sequence"/>
</dbReference>